<feature type="domain" description="Cupin type-2" evidence="2">
    <location>
        <begin position="87"/>
        <end position="135"/>
    </location>
</feature>
<feature type="compositionally biased region" description="Basic and acidic residues" evidence="1">
    <location>
        <begin position="16"/>
        <end position="26"/>
    </location>
</feature>
<dbReference type="InterPro" id="IPR014500">
    <property type="entry name" value="UCP019307_cupin"/>
</dbReference>
<dbReference type="CDD" id="cd02219">
    <property type="entry name" value="cupin_YjlB-like"/>
    <property type="match status" value="1"/>
</dbReference>
<dbReference type="EMBL" id="JBHTCM010000010">
    <property type="protein sequence ID" value="MFC7333164.1"/>
    <property type="molecule type" value="Genomic_DNA"/>
</dbReference>
<evidence type="ECO:0000259" key="2">
    <source>
        <dbReference type="Pfam" id="PF07883"/>
    </source>
</evidence>
<reference evidence="4" key="1">
    <citation type="journal article" date="2019" name="Int. J. Syst. Evol. Microbiol.">
        <title>The Global Catalogue of Microorganisms (GCM) 10K type strain sequencing project: providing services to taxonomists for standard genome sequencing and annotation.</title>
        <authorList>
            <consortium name="The Broad Institute Genomics Platform"/>
            <consortium name="The Broad Institute Genome Sequencing Center for Infectious Disease"/>
            <person name="Wu L."/>
            <person name="Ma J."/>
        </authorList>
    </citation>
    <scope>NUCLEOTIDE SEQUENCE [LARGE SCALE GENOMIC DNA]</scope>
    <source>
        <strain evidence="4">CGMCC 1.16275</strain>
    </source>
</reference>
<feature type="region of interest" description="Disordered" evidence="1">
    <location>
        <begin position="1"/>
        <end position="31"/>
    </location>
</feature>
<dbReference type="PANTHER" id="PTHR36448:SF2">
    <property type="entry name" value="CUPIN TYPE-1 DOMAIN-CONTAINING PROTEIN"/>
    <property type="match status" value="1"/>
</dbReference>
<keyword evidence="4" id="KW-1185">Reference proteome</keyword>
<dbReference type="Pfam" id="PF07883">
    <property type="entry name" value="Cupin_2"/>
    <property type="match status" value="1"/>
</dbReference>
<dbReference type="SUPFAM" id="SSF51182">
    <property type="entry name" value="RmlC-like cupins"/>
    <property type="match status" value="1"/>
</dbReference>
<comment type="caution">
    <text evidence="3">The sequence shown here is derived from an EMBL/GenBank/DDBJ whole genome shotgun (WGS) entry which is preliminary data.</text>
</comment>
<evidence type="ECO:0000256" key="1">
    <source>
        <dbReference type="SAM" id="MobiDB-lite"/>
    </source>
</evidence>
<dbReference type="PANTHER" id="PTHR36448">
    <property type="entry name" value="BLR7373 PROTEIN"/>
    <property type="match status" value="1"/>
</dbReference>
<name>A0ABW2KT07_9PROT</name>
<organism evidence="3 4">
    <name type="scientific">Rhodocista pekingensis</name>
    <dbReference type="NCBI Taxonomy" id="201185"/>
    <lineage>
        <taxon>Bacteria</taxon>
        <taxon>Pseudomonadati</taxon>
        <taxon>Pseudomonadota</taxon>
        <taxon>Alphaproteobacteria</taxon>
        <taxon>Rhodospirillales</taxon>
        <taxon>Azospirillaceae</taxon>
        <taxon>Rhodocista</taxon>
    </lineage>
</organism>
<sequence length="199" mass="20796">MAEDGAARRGNPAHPVPDHPVPDHPVPDPGAAVERHVLAPRAGAPNNPHLPLLVYRGAVGEGDRAAAFESLFAGNGWGGLWRDGIYGWHHFHTTAHEVLGIATGRVRVRFGGEEGIEVALAAGDAVLIPAGVAHRNLESSPDFLAVGGYPPGQEPDMKGTGEAAQALPRIGRVPVPATDPLYGRDGPLTHLWHPEAGAI</sequence>
<protein>
    <submittedName>
        <fullName evidence="3">Cupin domain-containing protein</fullName>
    </submittedName>
</protein>
<dbReference type="RefSeq" id="WP_377358068.1">
    <property type="nucleotide sequence ID" value="NZ_JBHTCM010000010.1"/>
</dbReference>
<evidence type="ECO:0000313" key="4">
    <source>
        <dbReference type="Proteomes" id="UP001596456"/>
    </source>
</evidence>
<dbReference type="InterPro" id="IPR013096">
    <property type="entry name" value="Cupin_2"/>
</dbReference>
<proteinExistence type="predicted"/>
<dbReference type="InterPro" id="IPR047121">
    <property type="entry name" value="YjiB-like"/>
</dbReference>
<gene>
    <name evidence="3" type="ORF">ACFQPS_08320</name>
</gene>
<dbReference type="PIRSF" id="PIRSF019307">
    <property type="entry name" value="UCP019307"/>
    <property type="match status" value="1"/>
</dbReference>
<dbReference type="InterPro" id="IPR014710">
    <property type="entry name" value="RmlC-like_jellyroll"/>
</dbReference>
<dbReference type="Proteomes" id="UP001596456">
    <property type="component" value="Unassembled WGS sequence"/>
</dbReference>
<evidence type="ECO:0000313" key="3">
    <source>
        <dbReference type="EMBL" id="MFC7333164.1"/>
    </source>
</evidence>
<dbReference type="InterPro" id="IPR011051">
    <property type="entry name" value="RmlC_Cupin_sf"/>
</dbReference>
<accession>A0ABW2KT07</accession>
<dbReference type="Gene3D" id="2.60.120.10">
    <property type="entry name" value="Jelly Rolls"/>
    <property type="match status" value="1"/>
</dbReference>